<evidence type="ECO:0000313" key="2">
    <source>
        <dbReference type="Proteomes" id="UP000642920"/>
    </source>
</evidence>
<dbReference type="EMBL" id="JAERQG010000002">
    <property type="protein sequence ID" value="MBL0765644.1"/>
    <property type="molecule type" value="Genomic_DNA"/>
</dbReference>
<protein>
    <recommendedName>
        <fullName evidence="3">STAS/SEC14 domain-containing protein</fullName>
    </recommendedName>
</protein>
<comment type="caution">
    <text evidence="1">The sequence shown here is derived from an EMBL/GenBank/DDBJ whole genome shotgun (WGS) entry which is preliminary data.</text>
</comment>
<dbReference type="Proteomes" id="UP000642920">
    <property type="component" value="Unassembled WGS sequence"/>
</dbReference>
<accession>A0A937AFP6</accession>
<evidence type="ECO:0008006" key="3">
    <source>
        <dbReference type="Google" id="ProtNLM"/>
    </source>
</evidence>
<evidence type="ECO:0000313" key="1">
    <source>
        <dbReference type="EMBL" id="MBL0765644.1"/>
    </source>
</evidence>
<sequence length="130" mass="14406">MSFCEIRDYKGVKIVYTDIKGTSGDEAIPTFEKVQGLVQKFPDKSVLSCVNATDARFNKNLLSTIKDTVKKNNPKSKATTVCGLNKLSTVILKSIISATGRQMRLFDTVEEGMEWLVEYEAKSAQKSMSA</sequence>
<gene>
    <name evidence="1" type="ORF">JKP34_10305</name>
</gene>
<proteinExistence type="predicted"/>
<name>A0A937AFP6_9BACT</name>
<dbReference type="RefSeq" id="WP_201920680.1">
    <property type="nucleotide sequence ID" value="NZ_JAERQG010000002.1"/>
</dbReference>
<keyword evidence="2" id="KW-1185">Reference proteome</keyword>
<reference evidence="1" key="1">
    <citation type="submission" date="2021-01" db="EMBL/GenBank/DDBJ databases">
        <title>Marivirga sp. nov., isolated from intertidal surface sediments.</title>
        <authorList>
            <person name="Zhang M."/>
        </authorList>
    </citation>
    <scope>NUCLEOTIDE SEQUENCE</scope>
    <source>
        <strain evidence="1">SM1354</strain>
    </source>
</reference>
<organism evidence="1 2">
    <name type="scientific">Marivirga atlantica</name>
    <dbReference type="NCBI Taxonomy" id="1548457"/>
    <lineage>
        <taxon>Bacteria</taxon>
        <taxon>Pseudomonadati</taxon>
        <taxon>Bacteroidota</taxon>
        <taxon>Cytophagia</taxon>
        <taxon>Cytophagales</taxon>
        <taxon>Marivirgaceae</taxon>
        <taxon>Marivirga</taxon>
    </lineage>
</organism>
<dbReference type="AlphaFoldDB" id="A0A937AFP6"/>